<dbReference type="AlphaFoldDB" id="A0A1Y2BNR6"/>
<dbReference type="Proteomes" id="UP000193920">
    <property type="component" value="Unassembled WGS sequence"/>
</dbReference>
<evidence type="ECO:0008006" key="3">
    <source>
        <dbReference type="Google" id="ProtNLM"/>
    </source>
</evidence>
<dbReference type="EMBL" id="MCOG01000148">
    <property type="protein sequence ID" value="ORY36396.1"/>
    <property type="molecule type" value="Genomic_DNA"/>
</dbReference>
<dbReference type="SUPFAM" id="SSF51126">
    <property type="entry name" value="Pectin lyase-like"/>
    <property type="match status" value="1"/>
</dbReference>
<protein>
    <recommendedName>
        <fullName evidence="3">Right handed beta helix domain-containing protein</fullName>
    </recommendedName>
</protein>
<reference evidence="1 2" key="1">
    <citation type="submission" date="2016-08" db="EMBL/GenBank/DDBJ databases">
        <title>A Parts List for Fungal Cellulosomes Revealed by Comparative Genomics.</title>
        <authorList>
            <consortium name="DOE Joint Genome Institute"/>
            <person name="Haitjema C.H."/>
            <person name="Gilmore S.P."/>
            <person name="Henske J.K."/>
            <person name="Solomon K.V."/>
            <person name="De Groot R."/>
            <person name="Kuo A."/>
            <person name="Mondo S.J."/>
            <person name="Salamov A.A."/>
            <person name="Labutti K."/>
            <person name="Zhao Z."/>
            <person name="Chiniquy J."/>
            <person name="Barry K."/>
            <person name="Brewer H.M."/>
            <person name="Purvine S.O."/>
            <person name="Wright A.T."/>
            <person name="Boxma B."/>
            <person name="Van Alen T."/>
            <person name="Hackstein J.H."/>
            <person name="Baker S.E."/>
            <person name="Grigoriev I.V."/>
            <person name="O'Malley M.A."/>
        </authorList>
    </citation>
    <scope>NUCLEOTIDE SEQUENCE [LARGE SCALE GENOMIC DNA]</scope>
    <source>
        <strain evidence="1 2">G1</strain>
    </source>
</reference>
<comment type="caution">
    <text evidence="1">The sequence shown here is derived from an EMBL/GenBank/DDBJ whole genome shotgun (WGS) entry which is preliminary data.</text>
</comment>
<name>A0A1Y2BNR6_9FUNG</name>
<proteinExistence type="predicted"/>
<keyword evidence="2" id="KW-1185">Reference proteome</keyword>
<sequence length="290" mass="32905">MIIFEYKIIYVSLIIFLLMNINATVITNESEFSNLIKSQNTNELVINIDSKIDLTESYNITNSFQKISIIGKTKETCIINFSDLENYLSFNKGVNEIVLENISIIGNINFENNSKITMESVHINGNINSNFESKNNYVRINHLTYMANSLVGDECINLSGNIEIDHSEFYGNSSCLRLFNYNGLDIYNMSIKNSVFNGNYGCACLFLINGINVNIISSTFEKCYSIMDNIGGAGIRIDYSKSYVENCIFKDIVSEKEGGAFYLYNNYDFTAYNIEAYNCSAFYAYGLCRI</sequence>
<evidence type="ECO:0000313" key="1">
    <source>
        <dbReference type="EMBL" id="ORY36396.1"/>
    </source>
</evidence>
<organism evidence="1 2">
    <name type="scientific">Neocallimastix californiae</name>
    <dbReference type="NCBI Taxonomy" id="1754190"/>
    <lineage>
        <taxon>Eukaryota</taxon>
        <taxon>Fungi</taxon>
        <taxon>Fungi incertae sedis</taxon>
        <taxon>Chytridiomycota</taxon>
        <taxon>Chytridiomycota incertae sedis</taxon>
        <taxon>Neocallimastigomycetes</taxon>
        <taxon>Neocallimastigales</taxon>
        <taxon>Neocallimastigaceae</taxon>
        <taxon>Neocallimastix</taxon>
    </lineage>
</organism>
<accession>A0A1Y2BNR6</accession>
<evidence type="ECO:0000313" key="2">
    <source>
        <dbReference type="Proteomes" id="UP000193920"/>
    </source>
</evidence>
<gene>
    <name evidence="1" type="ORF">LY90DRAFT_58796</name>
</gene>
<dbReference type="InterPro" id="IPR011050">
    <property type="entry name" value="Pectin_lyase_fold/virulence"/>
</dbReference>